<sequence length="150" mass="16200">MTGARHRATRQFGFTLIELMIVIAIMGILAAIALPAYQEYLRKGKRAEVKATLLEAAQALERHYSLNSTYLNADDSGLAAVFPTQSPQSGSANYTIAAEGTPTRSTYVLMATRAGSMAGDLCGDFQIDHANNQTLNQTGIQNPMSLEACW</sequence>
<keyword evidence="1" id="KW-0472">Membrane</keyword>
<evidence type="ECO:0000313" key="2">
    <source>
        <dbReference type="EMBL" id="SHH13187.1"/>
    </source>
</evidence>
<accession>A0A1M5QGG1</accession>
<gene>
    <name evidence="2" type="ORF">SAMN02744645_2618</name>
</gene>
<dbReference type="GeneID" id="98636968"/>
<dbReference type="PANTHER" id="PTHR30093:SF47">
    <property type="entry name" value="TYPE IV PILUS NON-CORE MINOR PILIN PILE"/>
    <property type="match status" value="1"/>
</dbReference>
<dbReference type="Pfam" id="PF16732">
    <property type="entry name" value="ComP_DUS"/>
    <property type="match status" value="1"/>
</dbReference>
<reference evidence="2 3" key="1">
    <citation type="submission" date="2016-11" db="EMBL/GenBank/DDBJ databases">
        <authorList>
            <person name="Jaros S."/>
            <person name="Januszkiewicz K."/>
            <person name="Wedrychowicz H."/>
        </authorList>
    </citation>
    <scope>NUCLEOTIDE SEQUENCE [LARGE SCALE GENOMIC DNA]</scope>
    <source>
        <strain evidence="2 3">DSM 18231</strain>
    </source>
</reference>
<keyword evidence="1" id="KW-0812">Transmembrane</keyword>
<proteinExistence type="predicted"/>
<evidence type="ECO:0000256" key="1">
    <source>
        <dbReference type="SAM" id="Phobius"/>
    </source>
</evidence>
<dbReference type="SUPFAM" id="SSF54523">
    <property type="entry name" value="Pili subunits"/>
    <property type="match status" value="1"/>
</dbReference>
<feature type="transmembrane region" description="Helical" evidence="1">
    <location>
        <begin position="12"/>
        <end position="37"/>
    </location>
</feature>
<dbReference type="Pfam" id="PF07963">
    <property type="entry name" value="N_methyl"/>
    <property type="match status" value="1"/>
</dbReference>
<dbReference type="InterPro" id="IPR045584">
    <property type="entry name" value="Pilin-like"/>
</dbReference>
<evidence type="ECO:0000313" key="3">
    <source>
        <dbReference type="Proteomes" id="UP000184000"/>
    </source>
</evidence>
<dbReference type="InterPro" id="IPR031982">
    <property type="entry name" value="PilE-like"/>
</dbReference>
<dbReference type="GO" id="GO:0043683">
    <property type="term" value="P:type IV pilus assembly"/>
    <property type="evidence" value="ECO:0007669"/>
    <property type="project" value="InterPro"/>
</dbReference>
<protein>
    <submittedName>
        <fullName evidence="2">Type IV pilus assembly protein PilE</fullName>
    </submittedName>
</protein>
<dbReference type="Proteomes" id="UP000184000">
    <property type="component" value="Unassembled WGS sequence"/>
</dbReference>
<dbReference type="Gene3D" id="3.30.700.10">
    <property type="entry name" value="Glycoprotein, Type 4 Pilin"/>
    <property type="match status" value="1"/>
</dbReference>
<organism evidence="2 3">
    <name type="scientific">Stutzerimonas xanthomarina DSM 18231</name>
    <dbReference type="NCBI Taxonomy" id="1403346"/>
    <lineage>
        <taxon>Bacteria</taxon>
        <taxon>Pseudomonadati</taxon>
        <taxon>Pseudomonadota</taxon>
        <taxon>Gammaproteobacteria</taxon>
        <taxon>Pseudomonadales</taxon>
        <taxon>Pseudomonadaceae</taxon>
        <taxon>Stutzerimonas</taxon>
    </lineage>
</organism>
<keyword evidence="1" id="KW-1133">Transmembrane helix</keyword>
<dbReference type="RefSeq" id="WP_073301175.1">
    <property type="nucleotide sequence ID" value="NZ_FQXA01000004.1"/>
</dbReference>
<dbReference type="EMBL" id="FQXA01000004">
    <property type="protein sequence ID" value="SHH13187.1"/>
    <property type="molecule type" value="Genomic_DNA"/>
</dbReference>
<dbReference type="PANTHER" id="PTHR30093">
    <property type="entry name" value="GENERAL SECRETION PATHWAY PROTEIN G"/>
    <property type="match status" value="1"/>
</dbReference>
<dbReference type="NCBIfam" id="TIGR02532">
    <property type="entry name" value="IV_pilin_GFxxxE"/>
    <property type="match status" value="1"/>
</dbReference>
<dbReference type="AlphaFoldDB" id="A0A1M5QGG1"/>
<name>A0A1M5QGG1_9GAMM</name>
<dbReference type="InterPro" id="IPR012902">
    <property type="entry name" value="N_methyl_site"/>
</dbReference>